<dbReference type="AlphaFoldDB" id="A0A4Y7J7U2"/>
<dbReference type="PANTHER" id="PTHR33184:SF80">
    <property type="entry name" value="BETA-1,3-N-ACETYLGLUCOSAMINYLTRANSFERASE FAMILY PROTEIN"/>
    <property type="match status" value="1"/>
</dbReference>
<dbReference type="GO" id="GO:0001709">
    <property type="term" value="P:cell fate determination"/>
    <property type="evidence" value="ECO:0007669"/>
    <property type="project" value="TreeGrafter"/>
</dbReference>
<feature type="region of interest" description="Disordered" evidence="2">
    <location>
        <begin position="120"/>
        <end position="150"/>
    </location>
</feature>
<feature type="chain" id="PRO_5021397918" evidence="3">
    <location>
        <begin position="25"/>
        <end position="150"/>
    </location>
</feature>
<protein>
    <submittedName>
        <fullName evidence="4">Uncharacterized protein</fullName>
    </submittedName>
</protein>
<evidence type="ECO:0000256" key="1">
    <source>
        <dbReference type="ARBA" id="ARBA00022729"/>
    </source>
</evidence>
<evidence type="ECO:0000313" key="4">
    <source>
        <dbReference type="EMBL" id="RZC57204.1"/>
    </source>
</evidence>
<dbReference type="Proteomes" id="UP000316621">
    <property type="component" value="Chromosome 4"/>
</dbReference>
<keyword evidence="1 3" id="KW-0732">Signal</keyword>
<reference evidence="4 5" key="1">
    <citation type="journal article" date="2018" name="Science">
        <title>The opium poppy genome and morphinan production.</title>
        <authorList>
            <person name="Guo L."/>
            <person name="Winzer T."/>
            <person name="Yang X."/>
            <person name="Li Y."/>
            <person name="Ning Z."/>
            <person name="He Z."/>
            <person name="Teodor R."/>
            <person name="Lu Y."/>
            <person name="Bowser T.A."/>
            <person name="Graham I.A."/>
            <person name="Ye K."/>
        </authorList>
    </citation>
    <scope>NUCLEOTIDE SEQUENCE [LARGE SCALE GENOMIC DNA]</scope>
    <source>
        <strain evidence="5">cv. HN1</strain>
        <tissue evidence="4">Leaves</tissue>
    </source>
</reference>
<evidence type="ECO:0000313" key="5">
    <source>
        <dbReference type="Proteomes" id="UP000316621"/>
    </source>
</evidence>
<name>A0A4Y7J7U2_PAPSO</name>
<dbReference type="InterPro" id="IPR040361">
    <property type="entry name" value="TPD1"/>
</dbReference>
<dbReference type="OMA" id="VINGCQP"/>
<evidence type="ECO:0000256" key="2">
    <source>
        <dbReference type="SAM" id="MobiDB-lite"/>
    </source>
</evidence>
<dbReference type="Gramene" id="RZC57204">
    <property type="protein sequence ID" value="RZC57204"/>
    <property type="gene ID" value="C5167_004511"/>
</dbReference>
<feature type="compositionally biased region" description="Gly residues" evidence="2">
    <location>
        <begin position="120"/>
        <end position="133"/>
    </location>
</feature>
<organism evidence="4 5">
    <name type="scientific">Papaver somniferum</name>
    <name type="common">Opium poppy</name>
    <dbReference type="NCBI Taxonomy" id="3469"/>
    <lineage>
        <taxon>Eukaryota</taxon>
        <taxon>Viridiplantae</taxon>
        <taxon>Streptophyta</taxon>
        <taxon>Embryophyta</taxon>
        <taxon>Tracheophyta</taxon>
        <taxon>Spermatophyta</taxon>
        <taxon>Magnoliopsida</taxon>
        <taxon>Ranunculales</taxon>
        <taxon>Papaveraceae</taxon>
        <taxon>Papaveroideae</taxon>
        <taxon>Papaver</taxon>
    </lineage>
</organism>
<sequence length="150" mass="16656">MASFLKICLVFLVINILFQGLCNAYHPCPLNKMKVTQKATGKLLSGKPEYSVDVINGCQPCAQGQIYLRCGGFETVEKPDPQDLMVNEKSDYRLLNYGKPVYDFVRFKYAWDTQYNLSGRGGPGETAPGGGFKGATPPEEFFELKEPDVS</sequence>
<feature type="signal peptide" evidence="3">
    <location>
        <begin position="1"/>
        <end position="24"/>
    </location>
</feature>
<gene>
    <name evidence="4" type="ORF">C5167_004511</name>
</gene>
<dbReference type="EMBL" id="CM010718">
    <property type="protein sequence ID" value="RZC57204.1"/>
    <property type="molecule type" value="Genomic_DNA"/>
</dbReference>
<dbReference type="Pfam" id="PF24068">
    <property type="entry name" value="TPD1_C"/>
    <property type="match status" value="1"/>
</dbReference>
<dbReference type="PANTHER" id="PTHR33184">
    <property type="entry name" value="PROTEIN TAPETUM DETERMINANT 1-LIKE-RELATED"/>
    <property type="match status" value="1"/>
</dbReference>
<keyword evidence="5" id="KW-1185">Reference proteome</keyword>
<evidence type="ECO:0000256" key="3">
    <source>
        <dbReference type="SAM" id="SignalP"/>
    </source>
</evidence>
<proteinExistence type="predicted"/>
<accession>A0A4Y7J7U2</accession>